<gene>
    <name evidence="1" type="ORF">A2693_01970</name>
</gene>
<name>A0A1F5GCT7_9BACT</name>
<protein>
    <submittedName>
        <fullName evidence="1">Uncharacterized protein</fullName>
    </submittedName>
</protein>
<reference evidence="1 2" key="1">
    <citation type="journal article" date="2016" name="Nat. Commun.">
        <title>Thousands of microbial genomes shed light on interconnected biogeochemical processes in an aquifer system.</title>
        <authorList>
            <person name="Anantharaman K."/>
            <person name="Brown C.T."/>
            <person name="Hug L.A."/>
            <person name="Sharon I."/>
            <person name="Castelle C.J."/>
            <person name="Probst A.J."/>
            <person name="Thomas B.C."/>
            <person name="Singh A."/>
            <person name="Wilkins M.J."/>
            <person name="Karaoz U."/>
            <person name="Brodie E.L."/>
            <person name="Williams K.H."/>
            <person name="Hubbard S.S."/>
            <person name="Banfield J.F."/>
        </authorList>
    </citation>
    <scope>NUCLEOTIDE SEQUENCE [LARGE SCALE GENOMIC DNA]</scope>
</reference>
<dbReference type="EMBL" id="MFAY01000003">
    <property type="protein sequence ID" value="OGD89627.1"/>
    <property type="molecule type" value="Genomic_DNA"/>
</dbReference>
<accession>A0A1F5GCT7</accession>
<dbReference type="AlphaFoldDB" id="A0A1F5GCT7"/>
<evidence type="ECO:0000313" key="1">
    <source>
        <dbReference type="EMBL" id="OGD89627.1"/>
    </source>
</evidence>
<sequence>MSKEAQVGRLECAHRLIINQLDQIQQPKNWRTDPDKIEASLELAVEEAIVLAGLARLKQSFPHMTAALECLREAKSVADQHVVESISKQAIVASLRYPKYVDGDLDLGKFDTPFNRFATILQSIGQIVRIRLEID</sequence>
<dbReference type="Proteomes" id="UP000178577">
    <property type="component" value="Unassembled WGS sequence"/>
</dbReference>
<comment type="caution">
    <text evidence="1">The sequence shown here is derived from an EMBL/GenBank/DDBJ whole genome shotgun (WGS) entry which is preliminary data.</text>
</comment>
<organism evidence="1 2">
    <name type="scientific">Candidatus Curtissbacteria bacterium RIFCSPHIGHO2_01_FULL_40_12</name>
    <dbReference type="NCBI Taxonomy" id="1797710"/>
    <lineage>
        <taxon>Bacteria</taxon>
        <taxon>Candidatus Curtissiibacteriota</taxon>
    </lineage>
</organism>
<evidence type="ECO:0000313" key="2">
    <source>
        <dbReference type="Proteomes" id="UP000178577"/>
    </source>
</evidence>
<proteinExistence type="predicted"/>